<dbReference type="Proteomes" id="UP000012429">
    <property type="component" value="Unassembled WGS sequence"/>
</dbReference>
<dbReference type="EMBL" id="AQHN01000013">
    <property type="protein sequence ID" value="ENN88682.1"/>
    <property type="molecule type" value="Genomic_DNA"/>
</dbReference>
<evidence type="ECO:0000313" key="6">
    <source>
        <dbReference type="Proteomes" id="UP000012429"/>
    </source>
</evidence>
<dbReference type="InterPro" id="IPR016032">
    <property type="entry name" value="Sig_transdc_resp-reg_C-effctor"/>
</dbReference>
<gene>
    <name evidence="5" type="ORF">RHSP_42638</name>
</gene>
<dbReference type="SMART" id="SM00421">
    <property type="entry name" value="HTH_LUXR"/>
    <property type="match status" value="1"/>
</dbReference>
<feature type="domain" description="HTH luxR-type" evidence="4">
    <location>
        <begin position="725"/>
        <end position="790"/>
    </location>
</feature>
<dbReference type="AlphaFoldDB" id="N6VCD2"/>
<sequence length="792" mass="89114">MHRRLQSHMDMPIPRPRLCRRIAEQRAGAIFLRAPAGAGKTVTLSMAAEAMGRHVCSLQQPRLSDVEGGWLFWDAPVSARSVRLSAQLLESVDVLVVACRPDQRISGLARLILHHGSVTIDANELTFSREELDGLPPEETSRLLDRYAGWPAFLPLTRSQAPRLAIDYLRENFLAHLSPAQTATLSIWLEAPMPTAGEDWSGLLPPLLIDEPDRHSELRELLIIAVRERLATFENTAAVIEVAAAFEKAGRAIAAMTLLLDHGHEAHAAQILERSRGLELIYRNSLDAFRDIIMRFSHEMIAANEIVLFALARMLLKLGELQRVRHLVGKHLGTDYLDPLKVLLRGSRFSFAARTFRLNLMISEDLMPTDAMITRLGEFMADYPMGDHGKWAAYYNALLEFEIRRRNFREAEAAAARALIYLGHMGGQPLLEFFIHLHQAVLRLMSGDALFARRAAQEARQKLEQVPHAAEAEFRMLRLAEACIAYEAGQPRDLLQFVQNEFEGFAASEIWPSLMQFALHYASQVLGDHFPMVIRPGFLDGLWIHLSEGLQFHAMMEIRTAIAYQNANRWGDAAATLSAVRMRIGRNWVESAHEELTRLMRRDEISYVMAWLRDAVRLPTPRPYLSRQIDALVANPKVTNREKVALQLWQSYAAYQRRDKAATRAHLLSALEASTRLGCNGVLSEERIFLSPLLKDERIRGFIETSSDVRAALSLFAASVNSPQARALQGGLSQREAQMMQLIASGMSNKRIAHTLSISEVTVKFHLGNLFRKLGCRRRAEAIRAATALGWL</sequence>
<accession>N6VCD2</accession>
<evidence type="ECO:0000313" key="5">
    <source>
        <dbReference type="EMBL" id="ENN88682.1"/>
    </source>
</evidence>
<dbReference type="PANTHER" id="PTHR44688">
    <property type="entry name" value="DNA-BINDING TRANSCRIPTIONAL ACTIVATOR DEVR_DOSR"/>
    <property type="match status" value="1"/>
</dbReference>
<dbReference type="CDD" id="cd06170">
    <property type="entry name" value="LuxR_C_like"/>
    <property type="match status" value="1"/>
</dbReference>
<proteinExistence type="predicted"/>
<dbReference type="SUPFAM" id="SSF46894">
    <property type="entry name" value="C-terminal effector domain of the bipartite response regulators"/>
    <property type="match status" value="1"/>
</dbReference>
<organism evidence="5 6">
    <name type="scientific">Rhizobium freirei PRF 81</name>
    <dbReference type="NCBI Taxonomy" id="363754"/>
    <lineage>
        <taxon>Bacteria</taxon>
        <taxon>Pseudomonadati</taxon>
        <taxon>Pseudomonadota</taxon>
        <taxon>Alphaproteobacteria</taxon>
        <taxon>Hyphomicrobiales</taxon>
        <taxon>Rhizobiaceae</taxon>
        <taxon>Rhizobium/Agrobacterium group</taxon>
        <taxon>Rhizobium</taxon>
    </lineage>
</organism>
<dbReference type="Gene3D" id="1.10.10.10">
    <property type="entry name" value="Winged helix-like DNA-binding domain superfamily/Winged helix DNA-binding domain"/>
    <property type="match status" value="1"/>
</dbReference>
<dbReference type="InterPro" id="IPR036388">
    <property type="entry name" value="WH-like_DNA-bd_sf"/>
</dbReference>
<evidence type="ECO:0000259" key="4">
    <source>
        <dbReference type="PROSITE" id="PS50043"/>
    </source>
</evidence>
<keyword evidence="1" id="KW-0805">Transcription regulation</keyword>
<dbReference type="PROSITE" id="PS50043">
    <property type="entry name" value="HTH_LUXR_2"/>
    <property type="match status" value="1"/>
</dbReference>
<dbReference type="PROSITE" id="PS00622">
    <property type="entry name" value="HTH_LUXR_1"/>
    <property type="match status" value="1"/>
</dbReference>
<evidence type="ECO:0000256" key="1">
    <source>
        <dbReference type="ARBA" id="ARBA00023015"/>
    </source>
</evidence>
<evidence type="ECO:0000256" key="2">
    <source>
        <dbReference type="ARBA" id="ARBA00023125"/>
    </source>
</evidence>
<keyword evidence="2" id="KW-0238">DNA-binding</keyword>
<comment type="caution">
    <text evidence="5">The sequence shown here is derived from an EMBL/GenBank/DDBJ whole genome shotgun (WGS) entry which is preliminary data.</text>
</comment>
<dbReference type="PANTHER" id="PTHR44688:SF16">
    <property type="entry name" value="DNA-BINDING TRANSCRIPTIONAL ACTIVATOR DEVR_DOSR"/>
    <property type="match status" value="1"/>
</dbReference>
<evidence type="ECO:0000256" key="3">
    <source>
        <dbReference type="ARBA" id="ARBA00023163"/>
    </source>
</evidence>
<reference evidence="5 6" key="1">
    <citation type="journal article" date="2012" name="BMC Genomics">
        <title>Genomic basis of broad host range and environmental adaptability of Rhizobium tropici CIAT 899 and Rhizobium sp. PRF 81 which are used in inoculants for common bean (Phaseolus vulgaris L.).</title>
        <authorList>
            <person name="Ormeno-Orrillo E."/>
            <person name="Menna P."/>
            <person name="Almeida L.G."/>
            <person name="Ollero F.J."/>
            <person name="Nicolas M.F."/>
            <person name="Pains Rodrigues E."/>
            <person name="Shigueyoshi Nakatani A."/>
            <person name="Silva Batista J.S."/>
            <person name="Oliveira Chueire L.M."/>
            <person name="Souza R.C."/>
            <person name="Ribeiro Vasconcelos A.T."/>
            <person name="Megias M."/>
            <person name="Hungria M."/>
            <person name="Martinez-Romero E."/>
        </authorList>
    </citation>
    <scope>NUCLEOTIDE SEQUENCE [LARGE SCALE GENOMIC DNA]</scope>
    <source>
        <strain evidence="5 6">PRF 81</strain>
    </source>
</reference>
<keyword evidence="6" id="KW-1185">Reference proteome</keyword>
<dbReference type="GO" id="GO:0006355">
    <property type="term" value="P:regulation of DNA-templated transcription"/>
    <property type="evidence" value="ECO:0007669"/>
    <property type="project" value="InterPro"/>
</dbReference>
<protein>
    <recommendedName>
        <fullName evidence="4">HTH luxR-type domain-containing protein</fullName>
    </recommendedName>
</protein>
<dbReference type="Pfam" id="PF00196">
    <property type="entry name" value="GerE"/>
    <property type="match status" value="1"/>
</dbReference>
<dbReference type="PATRIC" id="fig|363754.4.peg.1252"/>
<name>N6VCD2_9HYPH</name>
<dbReference type="PRINTS" id="PR00038">
    <property type="entry name" value="HTHLUXR"/>
</dbReference>
<dbReference type="STRING" id="363754.RHSP_42638"/>
<dbReference type="GO" id="GO:0003677">
    <property type="term" value="F:DNA binding"/>
    <property type="evidence" value="ECO:0007669"/>
    <property type="project" value="UniProtKB-KW"/>
</dbReference>
<dbReference type="InterPro" id="IPR000792">
    <property type="entry name" value="Tscrpt_reg_LuxR_C"/>
</dbReference>
<keyword evidence="3" id="KW-0804">Transcription</keyword>